<dbReference type="PANTHER" id="PTHR33969">
    <property type="entry name" value="SEGREGATION AND CONDENSATION PROTEIN A"/>
    <property type="match status" value="1"/>
</dbReference>
<evidence type="ECO:0000256" key="1">
    <source>
        <dbReference type="ARBA" id="ARBA00022829"/>
    </source>
</evidence>
<dbReference type="HAMAP" id="MF_01805">
    <property type="entry name" value="ScpA"/>
    <property type="match status" value="1"/>
</dbReference>
<organism evidence="4 5">
    <name type="scientific">Vagococcus humatus</name>
    <dbReference type="NCBI Taxonomy" id="1889241"/>
    <lineage>
        <taxon>Bacteria</taxon>
        <taxon>Bacillati</taxon>
        <taxon>Bacillota</taxon>
        <taxon>Bacilli</taxon>
        <taxon>Lactobacillales</taxon>
        <taxon>Enterococcaceae</taxon>
        <taxon>Vagococcus</taxon>
    </lineage>
</organism>
<comment type="caution">
    <text evidence="4">The sequence shown here is derived from an EMBL/GenBank/DDBJ whole genome shotgun (WGS) entry which is preliminary data.</text>
</comment>
<evidence type="ECO:0000313" key="4">
    <source>
        <dbReference type="EMBL" id="RST89721.1"/>
    </source>
</evidence>
<dbReference type="InterPro" id="IPR003768">
    <property type="entry name" value="ScpA"/>
</dbReference>
<comment type="subunit">
    <text evidence="3">Component of a cohesin-like complex composed of ScpA, ScpB and the Smc homodimer, in which ScpA and ScpB bind to the head domain of Smc. The presence of the three proteins is required for the association of the complex with DNA.</text>
</comment>
<dbReference type="Proteomes" id="UP000277864">
    <property type="component" value="Unassembled WGS sequence"/>
</dbReference>
<comment type="similarity">
    <text evidence="3">Belongs to the ScpA family.</text>
</comment>
<proteinExistence type="inferred from homology"/>
<keyword evidence="3" id="KW-0963">Cytoplasm</keyword>
<reference evidence="4 5" key="1">
    <citation type="submission" date="2018-03" db="EMBL/GenBank/DDBJ databases">
        <authorList>
            <person name="Gulvik C.A."/>
        </authorList>
    </citation>
    <scope>NUCLEOTIDE SEQUENCE [LARGE SCALE GENOMIC DNA]</scope>
    <source>
        <strain evidence="4 5">JCM 31581</strain>
    </source>
</reference>
<dbReference type="InterPro" id="IPR023093">
    <property type="entry name" value="ScpA-like_C"/>
</dbReference>
<dbReference type="GO" id="GO:0007059">
    <property type="term" value="P:chromosome segregation"/>
    <property type="evidence" value="ECO:0007669"/>
    <property type="project" value="UniProtKB-UniRule"/>
</dbReference>
<gene>
    <name evidence="3" type="primary">scpA</name>
    <name evidence="4" type="ORF">C7P63_01190</name>
</gene>
<accession>A0A429Z7Q2</accession>
<protein>
    <recommendedName>
        <fullName evidence="2 3">Segregation and condensation protein A</fullName>
    </recommendedName>
</protein>
<dbReference type="Gene3D" id="1.10.10.580">
    <property type="entry name" value="Structural maintenance of chromosome 1. Chain E"/>
    <property type="match status" value="1"/>
</dbReference>
<keyword evidence="3" id="KW-0131">Cell cycle</keyword>
<dbReference type="GO" id="GO:0051301">
    <property type="term" value="P:cell division"/>
    <property type="evidence" value="ECO:0007669"/>
    <property type="project" value="UniProtKB-KW"/>
</dbReference>
<evidence type="ECO:0000256" key="3">
    <source>
        <dbReference type="HAMAP-Rule" id="MF_01805"/>
    </source>
</evidence>
<dbReference type="OrthoDB" id="9811016at2"/>
<keyword evidence="3" id="KW-0132">Cell division</keyword>
<comment type="function">
    <text evidence="3">Participates in chromosomal partition during cell division. May act via the formation of a condensin-like complex containing Smc and ScpB that pull DNA away from mid-cell into both cell halves.</text>
</comment>
<dbReference type="GO" id="GO:0006260">
    <property type="term" value="P:DNA replication"/>
    <property type="evidence" value="ECO:0007669"/>
    <property type="project" value="UniProtKB-UniRule"/>
</dbReference>
<keyword evidence="5" id="KW-1185">Reference proteome</keyword>
<evidence type="ECO:0000313" key="5">
    <source>
        <dbReference type="Proteomes" id="UP000277864"/>
    </source>
</evidence>
<name>A0A429Z7Q2_9ENTE</name>
<dbReference type="Gene3D" id="6.10.250.2410">
    <property type="match status" value="1"/>
</dbReference>
<dbReference type="Pfam" id="PF02616">
    <property type="entry name" value="SMC_ScpA"/>
    <property type="match status" value="1"/>
</dbReference>
<dbReference type="PANTHER" id="PTHR33969:SF2">
    <property type="entry name" value="SEGREGATION AND CONDENSATION PROTEIN A"/>
    <property type="match status" value="1"/>
</dbReference>
<sequence>MKELSIKLDIFEGPLDLLLHLIQSLEIDIYDIPIAQVTDQYMKFIETMQTLQLEVAGDYLVMAATLMALKSQMLLPTEEVYLEEGDYYEEDPRDQLVAQLLEYRRFKYAAGVLKEQEKQRQAYYTKPSQDLNFLLDEVVPLEPNQVNTFDLFMAFHEVLYKKNKQKKRKTTIQTEQVTIEAQMRLIETKLTQVGTGGCAFDSLLEQGSREEVVTTFLALLELIKAGQVVARQHHSCGPILLFSRQTLDIEEEVV</sequence>
<dbReference type="GO" id="GO:0005737">
    <property type="term" value="C:cytoplasm"/>
    <property type="evidence" value="ECO:0007669"/>
    <property type="project" value="UniProtKB-SubCell"/>
</dbReference>
<dbReference type="AlphaFoldDB" id="A0A429Z7Q2"/>
<evidence type="ECO:0000256" key="2">
    <source>
        <dbReference type="ARBA" id="ARBA00044777"/>
    </source>
</evidence>
<dbReference type="RefSeq" id="WP_125942331.1">
    <property type="nucleotide sequence ID" value="NZ_PXZH01000001.1"/>
</dbReference>
<keyword evidence="1 3" id="KW-0159">Chromosome partition</keyword>
<comment type="subcellular location">
    <subcellularLocation>
        <location evidence="3">Cytoplasm</location>
    </subcellularLocation>
    <text evidence="3">Associated with two foci at the outer edges of the nucleoid region in young cells, and at four foci within both cell halves in older cells.</text>
</comment>
<dbReference type="EMBL" id="PXZH01000001">
    <property type="protein sequence ID" value="RST89721.1"/>
    <property type="molecule type" value="Genomic_DNA"/>
</dbReference>